<dbReference type="PROSITE" id="PS00615">
    <property type="entry name" value="C_TYPE_LECTIN_1"/>
    <property type="match status" value="1"/>
</dbReference>
<feature type="chain" id="PRO_5035750846" description="CUB domain-containing protein" evidence="3">
    <location>
        <begin position="20"/>
        <end position="552"/>
    </location>
</feature>
<protein>
    <recommendedName>
        <fullName evidence="8">CUB domain-containing protein</fullName>
    </recommendedName>
</protein>
<dbReference type="Pfam" id="PF00059">
    <property type="entry name" value="Lectin_C"/>
    <property type="match status" value="2"/>
</dbReference>
<dbReference type="CDD" id="cd00037">
    <property type="entry name" value="CLECT"/>
    <property type="match status" value="2"/>
</dbReference>
<dbReference type="PROSITE" id="PS50041">
    <property type="entry name" value="C_TYPE_LECTIN_2"/>
    <property type="match status" value="2"/>
</dbReference>
<dbReference type="Gene3D" id="3.10.100.10">
    <property type="entry name" value="Mannose-Binding Protein A, subunit A"/>
    <property type="match status" value="2"/>
</dbReference>
<dbReference type="Gene3D" id="2.60.120.290">
    <property type="entry name" value="Spermadhesin, CUB domain"/>
    <property type="match status" value="2"/>
</dbReference>
<dbReference type="AlphaFoldDB" id="A0A8S1E5Z7"/>
<dbReference type="InterPro" id="IPR016187">
    <property type="entry name" value="CTDL_fold"/>
</dbReference>
<dbReference type="PROSITE" id="PS01180">
    <property type="entry name" value="CUB"/>
    <property type="match status" value="2"/>
</dbReference>
<evidence type="ECO:0000313" key="7">
    <source>
        <dbReference type="Proteomes" id="UP000494206"/>
    </source>
</evidence>
<evidence type="ECO:0000256" key="2">
    <source>
        <dbReference type="PROSITE-ProRule" id="PRU00059"/>
    </source>
</evidence>
<sequence>MVPILLLIALLAVSSSVRSNATLVCPKQYNAINGLCIKLFTTSMRHADAVATCAEDNGHLVAIHNAIDNTGIVNAVIEKTQSSVWIGLKCSQDSDPSSCLWDNNSGNAQSYNNFAPGYPLPTSLGNCVFMATVGQLKGKWVSADCDQLQTAFVCETAKVNPDGDDCPYQFGGYCYFPTLTALTESDAEYSCIHEECGNLVSIHSGDENLFVMSLFANNVPTYIRIGGMSTGATTFAWTDGTAFDYNNVGYANQQLGQCLSMALKDDIVGKSKWINSHCETSLPFVCKRKAGKGCGTTVGPTQSPSQCNGPQFYDNSGTFYSPSWPYTYAGAAGVCSYVISTPLGSKALIQFPVLQLDPSATIALYNQIEDSNPFQVLKAGTVAGQWYSSTTNTMKVMFRPSSNLDGATNVYRWQANFKPSIINPTASPPVTITPDPLNPSGCNNTLLAAPGQITSPNYPNLYPNYLECLYHLTTDGGYRIRLDFDEVQTERCCDIIVVHDGPELSSPEMGRLSGSIPAHTKIFQSTSNSMLVTFTTDSSGQAKGFRAYYGAV</sequence>
<evidence type="ECO:0000256" key="3">
    <source>
        <dbReference type="SAM" id="SignalP"/>
    </source>
</evidence>
<dbReference type="InterPro" id="IPR018378">
    <property type="entry name" value="C-type_lectin_CS"/>
</dbReference>
<feature type="domain" description="C-type lectin" evidence="5">
    <location>
        <begin position="32"/>
        <end position="147"/>
    </location>
</feature>
<dbReference type="SUPFAM" id="SSF49854">
    <property type="entry name" value="Spermadhesin, CUB domain"/>
    <property type="match status" value="2"/>
</dbReference>
<name>A0A8S1E5Z7_9PELO</name>
<feature type="domain" description="C-type lectin" evidence="5">
    <location>
        <begin position="170"/>
        <end position="287"/>
    </location>
</feature>
<dbReference type="SMART" id="SM00034">
    <property type="entry name" value="CLECT"/>
    <property type="match status" value="2"/>
</dbReference>
<dbReference type="CDD" id="cd00041">
    <property type="entry name" value="CUB"/>
    <property type="match status" value="1"/>
</dbReference>
<dbReference type="PANTHER" id="PTHR22991:SF41">
    <property type="entry name" value="CUB DOMAIN-CONTAINING PROTEIN-RELATED"/>
    <property type="match status" value="1"/>
</dbReference>
<evidence type="ECO:0008006" key="8">
    <source>
        <dbReference type="Google" id="ProtNLM"/>
    </source>
</evidence>
<feature type="domain" description="CUB" evidence="4">
    <location>
        <begin position="442"/>
        <end position="552"/>
    </location>
</feature>
<accession>A0A8S1E5Z7</accession>
<feature type="domain" description="CUB" evidence="4">
    <location>
        <begin position="307"/>
        <end position="420"/>
    </location>
</feature>
<evidence type="ECO:0000256" key="1">
    <source>
        <dbReference type="ARBA" id="ARBA00023157"/>
    </source>
</evidence>
<dbReference type="InterPro" id="IPR035914">
    <property type="entry name" value="Sperma_CUB_dom_sf"/>
</dbReference>
<dbReference type="EMBL" id="CADEPM010000001">
    <property type="protein sequence ID" value="CAB3397182.1"/>
    <property type="molecule type" value="Genomic_DNA"/>
</dbReference>
<dbReference type="InterPro" id="IPR050976">
    <property type="entry name" value="Snaclec"/>
</dbReference>
<dbReference type="InterPro" id="IPR016186">
    <property type="entry name" value="C-type_lectin-like/link_sf"/>
</dbReference>
<comment type="caution">
    <text evidence="2">Lacks conserved residue(s) required for the propagation of feature annotation.</text>
</comment>
<organism evidence="6 7">
    <name type="scientific">Caenorhabditis bovis</name>
    <dbReference type="NCBI Taxonomy" id="2654633"/>
    <lineage>
        <taxon>Eukaryota</taxon>
        <taxon>Metazoa</taxon>
        <taxon>Ecdysozoa</taxon>
        <taxon>Nematoda</taxon>
        <taxon>Chromadorea</taxon>
        <taxon>Rhabditida</taxon>
        <taxon>Rhabditina</taxon>
        <taxon>Rhabditomorpha</taxon>
        <taxon>Rhabditoidea</taxon>
        <taxon>Rhabditidae</taxon>
        <taxon>Peloderinae</taxon>
        <taxon>Caenorhabditis</taxon>
    </lineage>
</organism>
<evidence type="ECO:0000259" key="4">
    <source>
        <dbReference type="PROSITE" id="PS01180"/>
    </source>
</evidence>
<dbReference type="PANTHER" id="PTHR22991">
    <property type="entry name" value="PROTEIN CBG13490"/>
    <property type="match status" value="1"/>
</dbReference>
<dbReference type="InterPro" id="IPR001304">
    <property type="entry name" value="C-type_lectin-like"/>
</dbReference>
<reference evidence="6 7" key="1">
    <citation type="submission" date="2020-04" db="EMBL/GenBank/DDBJ databases">
        <authorList>
            <person name="Laetsch R D."/>
            <person name="Stevens L."/>
            <person name="Kumar S."/>
            <person name="Blaxter L. M."/>
        </authorList>
    </citation>
    <scope>NUCLEOTIDE SEQUENCE [LARGE SCALE GENOMIC DNA]</scope>
</reference>
<keyword evidence="1" id="KW-1015">Disulfide bond</keyword>
<keyword evidence="3" id="KW-0732">Signal</keyword>
<keyword evidence="7" id="KW-1185">Reference proteome</keyword>
<proteinExistence type="predicted"/>
<dbReference type="SUPFAM" id="SSF56436">
    <property type="entry name" value="C-type lectin-like"/>
    <property type="match status" value="2"/>
</dbReference>
<gene>
    <name evidence="6" type="ORF">CBOVIS_LOCUS636</name>
</gene>
<evidence type="ECO:0000313" key="6">
    <source>
        <dbReference type="EMBL" id="CAB3397182.1"/>
    </source>
</evidence>
<dbReference type="OrthoDB" id="5877743at2759"/>
<dbReference type="InterPro" id="IPR000859">
    <property type="entry name" value="CUB_dom"/>
</dbReference>
<comment type="caution">
    <text evidence="6">The sequence shown here is derived from an EMBL/GenBank/DDBJ whole genome shotgun (WGS) entry which is preliminary data.</text>
</comment>
<dbReference type="Pfam" id="PF00431">
    <property type="entry name" value="CUB"/>
    <property type="match status" value="2"/>
</dbReference>
<dbReference type="Proteomes" id="UP000494206">
    <property type="component" value="Unassembled WGS sequence"/>
</dbReference>
<feature type="signal peptide" evidence="3">
    <location>
        <begin position="1"/>
        <end position="19"/>
    </location>
</feature>
<dbReference type="SMART" id="SM00042">
    <property type="entry name" value="CUB"/>
    <property type="match status" value="2"/>
</dbReference>
<dbReference type="FunFam" id="2.60.120.290:FF:000005">
    <property type="entry name" value="Procollagen C-endopeptidase enhancer 1"/>
    <property type="match status" value="1"/>
</dbReference>
<evidence type="ECO:0000259" key="5">
    <source>
        <dbReference type="PROSITE" id="PS50041"/>
    </source>
</evidence>